<gene>
    <name evidence="3" type="ORF">PENTCL1PPCAC_7503</name>
</gene>
<feature type="chain" id="PRO_5043473106" evidence="2">
    <location>
        <begin position="22"/>
        <end position="163"/>
    </location>
</feature>
<dbReference type="AlphaFoldDB" id="A0AAV5STB0"/>
<feature type="compositionally biased region" description="Low complexity" evidence="1">
    <location>
        <begin position="30"/>
        <end position="50"/>
    </location>
</feature>
<evidence type="ECO:0000313" key="3">
    <source>
        <dbReference type="EMBL" id="GMS85328.1"/>
    </source>
</evidence>
<reference evidence="3" key="1">
    <citation type="submission" date="2023-10" db="EMBL/GenBank/DDBJ databases">
        <title>Genome assembly of Pristionchus species.</title>
        <authorList>
            <person name="Yoshida K."/>
            <person name="Sommer R.J."/>
        </authorList>
    </citation>
    <scope>NUCLEOTIDE SEQUENCE</scope>
    <source>
        <strain evidence="3">RS0144</strain>
    </source>
</reference>
<dbReference type="Proteomes" id="UP001432027">
    <property type="component" value="Unassembled WGS sequence"/>
</dbReference>
<evidence type="ECO:0000313" key="4">
    <source>
        <dbReference type="Proteomes" id="UP001432027"/>
    </source>
</evidence>
<organism evidence="3 4">
    <name type="scientific">Pristionchus entomophagus</name>
    <dbReference type="NCBI Taxonomy" id="358040"/>
    <lineage>
        <taxon>Eukaryota</taxon>
        <taxon>Metazoa</taxon>
        <taxon>Ecdysozoa</taxon>
        <taxon>Nematoda</taxon>
        <taxon>Chromadorea</taxon>
        <taxon>Rhabditida</taxon>
        <taxon>Rhabditina</taxon>
        <taxon>Diplogasteromorpha</taxon>
        <taxon>Diplogasteroidea</taxon>
        <taxon>Neodiplogasteridae</taxon>
        <taxon>Pristionchus</taxon>
    </lineage>
</organism>
<sequence>SMLVLLLSALPIATLIALGCAAQKKAPPLAGGHVSSSSGSAPAAVAPTGGEKTGDNRTASDGMSQTGATGGGTQAVGLASQTKDPVGGPSVRGTGLVVVPGLENPAEASKLGDKSASRRATEKAAAAADTAAHPNECLVESECMCETAKRMEAEWRADRARQQ</sequence>
<protein>
    <submittedName>
        <fullName evidence="3">Uncharacterized protein</fullName>
    </submittedName>
</protein>
<feature type="compositionally biased region" description="Low complexity" evidence="1">
    <location>
        <begin position="123"/>
        <end position="132"/>
    </location>
</feature>
<feature type="compositionally biased region" description="Basic and acidic residues" evidence="1">
    <location>
        <begin position="110"/>
        <end position="122"/>
    </location>
</feature>
<proteinExistence type="predicted"/>
<accession>A0AAV5STB0</accession>
<evidence type="ECO:0000256" key="2">
    <source>
        <dbReference type="SAM" id="SignalP"/>
    </source>
</evidence>
<dbReference type="EMBL" id="BTSX01000002">
    <property type="protein sequence ID" value="GMS85328.1"/>
    <property type="molecule type" value="Genomic_DNA"/>
</dbReference>
<evidence type="ECO:0000256" key="1">
    <source>
        <dbReference type="SAM" id="MobiDB-lite"/>
    </source>
</evidence>
<feature type="signal peptide" evidence="2">
    <location>
        <begin position="1"/>
        <end position="21"/>
    </location>
</feature>
<keyword evidence="2" id="KW-0732">Signal</keyword>
<keyword evidence="4" id="KW-1185">Reference proteome</keyword>
<name>A0AAV5STB0_9BILA</name>
<comment type="caution">
    <text evidence="3">The sequence shown here is derived from an EMBL/GenBank/DDBJ whole genome shotgun (WGS) entry which is preliminary data.</text>
</comment>
<feature type="non-terminal residue" evidence="3">
    <location>
        <position position="1"/>
    </location>
</feature>
<feature type="region of interest" description="Disordered" evidence="1">
    <location>
        <begin position="27"/>
        <end position="132"/>
    </location>
</feature>